<dbReference type="Proteomes" id="UP000008068">
    <property type="component" value="Unassembled WGS sequence"/>
</dbReference>
<organism evidence="3">
    <name type="scientific">Caenorhabditis brenneri</name>
    <name type="common">Nematode worm</name>
    <dbReference type="NCBI Taxonomy" id="135651"/>
    <lineage>
        <taxon>Eukaryota</taxon>
        <taxon>Metazoa</taxon>
        <taxon>Ecdysozoa</taxon>
        <taxon>Nematoda</taxon>
        <taxon>Chromadorea</taxon>
        <taxon>Rhabditida</taxon>
        <taxon>Rhabditina</taxon>
        <taxon>Rhabditomorpha</taxon>
        <taxon>Rhabditoidea</taxon>
        <taxon>Rhabditidae</taxon>
        <taxon>Peloderinae</taxon>
        <taxon>Caenorhabditis</taxon>
    </lineage>
</organism>
<dbReference type="InParanoid" id="G0N3I3"/>
<dbReference type="Pfam" id="PF07735">
    <property type="entry name" value="FBA_2"/>
    <property type="match status" value="1"/>
</dbReference>
<evidence type="ECO:0000313" key="3">
    <source>
        <dbReference type="Proteomes" id="UP000008068"/>
    </source>
</evidence>
<evidence type="ECO:0000313" key="2">
    <source>
        <dbReference type="EMBL" id="EGT51619.1"/>
    </source>
</evidence>
<name>G0N3I3_CAEBE</name>
<dbReference type="InterPro" id="IPR012885">
    <property type="entry name" value="F-box_Sdz-33"/>
</dbReference>
<dbReference type="HOGENOM" id="CLU_028840_1_3_1"/>
<reference evidence="3" key="1">
    <citation type="submission" date="2011-07" db="EMBL/GenBank/DDBJ databases">
        <authorList>
            <consortium name="Caenorhabditis brenneri Sequencing and Analysis Consortium"/>
            <person name="Wilson R.K."/>
        </authorList>
    </citation>
    <scope>NUCLEOTIDE SEQUENCE [LARGE SCALE GENOMIC DNA]</scope>
    <source>
        <strain evidence="3">PB2801</strain>
    </source>
</reference>
<evidence type="ECO:0000259" key="1">
    <source>
        <dbReference type="Pfam" id="PF07735"/>
    </source>
</evidence>
<sequence>MQVEKFPLRRLSFDVLRNVLRMMDGDQLISYSLISRATKQNVIDLKIKLRFFISSISQKLQILLVIPEFYRILLTVDENQTVNWDPVENGQLKLDKPGIVDVKCCEDYRQGYKQSLFLENRGISVHEWILHLFDIFHHPMITSLRFFEGCNRFDISFIRETIEGLNVTGSCFVRLTLDNSYKLMMGINKLTKKVMINNDLEPVEYLHKILIQNTENATFNSRMLNLEDTIPFRIDDIMANNSENIHMYCTISSDKDLNRFLKLWIKGAKPHLEYLLVGYQQGVMKDQLVIMKGIRYRVMGKDERRERPYPKGLEPTPIVAKEGSFLIRRKDGVEATVSFGKGRFMEFVVWNYL</sequence>
<keyword evidence="3" id="KW-1185">Reference proteome</keyword>
<gene>
    <name evidence="2" type="ORF">CAEBREN_08027</name>
</gene>
<feature type="domain" description="Sdz-33 F-box" evidence="1">
    <location>
        <begin position="206"/>
        <end position="275"/>
    </location>
</feature>
<dbReference type="AlphaFoldDB" id="G0N3I3"/>
<proteinExistence type="predicted"/>
<dbReference type="InterPro" id="IPR053222">
    <property type="entry name" value="Zygotic_Embryogenesis-Asso"/>
</dbReference>
<dbReference type="EMBL" id="GL379834">
    <property type="protein sequence ID" value="EGT51619.1"/>
    <property type="molecule type" value="Genomic_DNA"/>
</dbReference>
<accession>G0N3I3</accession>
<dbReference type="PANTHER" id="PTHR22899">
    <property type="entry name" value="CYCLIN-RELATED F-BOX FAMILY"/>
    <property type="match status" value="1"/>
</dbReference>
<protein>
    <recommendedName>
        <fullName evidence="1">Sdz-33 F-box domain-containing protein</fullName>
    </recommendedName>
</protein>
<dbReference type="OrthoDB" id="1107553at2759"/>